<organism evidence="1 2">
    <name type="scientific">Nitrosomonas halophila</name>
    <dbReference type="NCBI Taxonomy" id="44576"/>
    <lineage>
        <taxon>Bacteria</taxon>
        <taxon>Pseudomonadati</taxon>
        <taxon>Pseudomonadota</taxon>
        <taxon>Betaproteobacteria</taxon>
        <taxon>Nitrosomonadales</taxon>
        <taxon>Nitrosomonadaceae</taxon>
        <taxon>Nitrosomonas</taxon>
    </lineage>
</organism>
<protein>
    <submittedName>
        <fullName evidence="1">Uncharacterized protein</fullName>
    </submittedName>
</protein>
<dbReference type="STRING" id="44576.SAMN05421881_10883"/>
<gene>
    <name evidence="1" type="ORF">SAMN05421881_10883</name>
</gene>
<evidence type="ECO:0000313" key="2">
    <source>
        <dbReference type="Proteomes" id="UP000198640"/>
    </source>
</evidence>
<name>A0A1H3P5M8_9PROT</name>
<dbReference type="AlphaFoldDB" id="A0A1H3P5M8"/>
<evidence type="ECO:0000313" key="1">
    <source>
        <dbReference type="EMBL" id="SDY96263.1"/>
    </source>
</evidence>
<dbReference type="RefSeq" id="WP_176974047.1">
    <property type="nucleotide sequence ID" value="NZ_FNOY01000088.1"/>
</dbReference>
<keyword evidence="2" id="KW-1185">Reference proteome</keyword>
<reference evidence="1 2" key="1">
    <citation type="submission" date="2016-10" db="EMBL/GenBank/DDBJ databases">
        <authorList>
            <person name="de Groot N.N."/>
        </authorList>
    </citation>
    <scope>NUCLEOTIDE SEQUENCE [LARGE SCALE GENOMIC DNA]</scope>
    <source>
        <strain evidence="1 2">Nm1</strain>
    </source>
</reference>
<accession>A0A1H3P5M8</accession>
<dbReference type="Proteomes" id="UP000198640">
    <property type="component" value="Unassembled WGS sequence"/>
</dbReference>
<proteinExistence type="predicted"/>
<dbReference type="EMBL" id="FNOY01000088">
    <property type="protein sequence ID" value="SDY96263.1"/>
    <property type="molecule type" value="Genomic_DNA"/>
</dbReference>
<sequence>MSHDNETNGTGNRSFNVEMKEAVRVDVAMQRTSAPATDDQALWVAIRHHAKAVGFNRYQDFINCILCRPEAPEANQLDPCSTYRDPSSEKIKNDPDLPFIKARRQGLEMHPSIHGVDAYNLLKVATEAFLIFECGLVDHDETCIKYAMKRKKSVDKEIEAEQRRLGEQDITVGEIEEKLLAYLSNNGQAPTLPYLRRIVRQIVGLNTSRMEEKLPYCEAILQARLTCPSLLELIWSYWHEEGMLVQTLNAITLRFQNRLSHSRDPLINLELDPLRPLNNLLWGFVQDEFNRLSVRRRAYEYDHHYGFTLIGKAIGDFRPADSRSKFIEAFHNLLYRAAMFYREDDDTTIHADAFALLNALREVHLILAEGAHNQFGDLPWTARREMLIMQWLLARPEMKEFLRGRHMVPYQEPWMGAVDDMRRLQGWGDTSITHFHELARYGEQILLSIRYGDWIDINDQEHARNWARYWRPEIQRYIHAYMATTGVDLSIEITDTRQASERFLQPSLHLQKKLAAQRSQSSLQADVVASEAVSSEVRGYAKLPYRSGRRLIRYESE</sequence>